<dbReference type="eggNOG" id="arCOG01833">
    <property type="taxonomic scope" value="Archaea"/>
</dbReference>
<evidence type="ECO:0000256" key="1">
    <source>
        <dbReference type="SAM" id="MobiDB-lite"/>
    </source>
</evidence>
<dbReference type="CDD" id="cd00298">
    <property type="entry name" value="ACD_sHsps_p23-like"/>
    <property type="match status" value="1"/>
</dbReference>
<proteinExistence type="predicted"/>
<feature type="region of interest" description="Disordered" evidence="1">
    <location>
        <begin position="1"/>
        <end position="21"/>
    </location>
</feature>
<dbReference type="EMBL" id="CP002839">
    <property type="protein sequence ID" value="AEH35464.1"/>
    <property type="molecule type" value="Genomic_DNA"/>
</dbReference>
<gene>
    <name evidence="2" type="ordered locus">Halxa_0825</name>
</gene>
<dbReference type="GeneID" id="10795801"/>
<sequence length="205" mass="23023">MTENPPDDRDRDRDRDRDASRDDHWLSSLLDALLSLEDDRKGTAESDDDEYRSTGRRRGDRSVIDYDVSIRSGEDLLDDARRGGERAPFGRDRNRDRPDRRDDDRTGPNGRRYSSSFPSSDHHVTTRAYDDELLVTADVAGVDPDEVTVGFDGSTLVVGVSDRELERVDVPWDDRSAQATIKNGVLAVRVVPESASESERGGEDE</sequence>
<dbReference type="Pfam" id="PF23444">
    <property type="entry name" value="DUF7127"/>
    <property type="match status" value="1"/>
</dbReference>
<dbReference type="SUPFAM" id="SSF49764">
    <property type="entry name" value="HSP20-like chaperones"/>
    <property type="match status" value="1"/>
</dbReference>
<accession>F8D729</accession>
<evidence type="ECO:0000313" key="3">
    <source>
        <dbReference type="Proteomes" id="UP000006794"/>
    </source>
</evidence>
<dbReference type="AlphaFoldDB" id="F8D729"/>
<feature type="compositionally biased region" description="Basic and acidic residues" evidence="1">
    <location>
        <begin position="72"/>
        <end position="106"/>
    </location>
</feature>
<dbReference type="Proteomes" id="UP000006794">
    <property type="component" value="Chromosome"/>
</dbReference>
<protein>
    <submittedName>
        <fullName evidence="2">Uncharacterized protein</fullName>
    </submittedName>
</protein>
<reference evidence="2 3" key="1">
    <citation type="journal article" date="2012" name="Stand. Genomic Sci.">
        <title>Complete genome sequence of Halopiger xanaduensis type strain (SH-6(T)).</title>
        <authorList>
            <person name="Anderson I."/>
            <person name="Tindall B.J."/>
            <person name="Rohde M."/>
            <person name="Lucas S."/>
            <person name="Han J."/>
            <person name="Lapidus A."/>
            <person name="Cheng J.F."/>
            <person name="Goodwin L."/>
            <person name="Pitluck S."/>
            <person name="Peters L."/>
            <person name="Pati A."/>
            <person name="Mikhailova N."/>
            <person name="Pagani I."/>
            <person name="Teshima H."/>
            <person name="Han C."/>
            <person name="Tapia R."/>
            <person name="Land M."/>
            <person name="Woyke T."/>
            <person name="Klenk H.P."/>
            <person name="Kyrpides N."/>
            <person name="Ivanova N."/>
        </authorList>
    </citation>
    <scope>NUCLEOTIDE SEQUENCE [LARGE SCALE GENOMIC DNA]</scope>
    <source>
        <strain evidence="3">DSM 18323 / JCM 14033 / SH-6</strain>
    </source>
</reference>
<feature type="region of interest" description="Disordered" evidence="1">
    <location>
        <begin position="36"/>
        <end position="124"/>
    </location>
</feature>
<dbReference type="InterPro" id="IPR055551">
    <property type="entry name" value="DUF7127"/>
</dbReference>
<dbReference type="InterPro" id="IPR008978">
    <property type="entry name" value="HSP20-like_chaperone"/>
</dbReference>
<dbReference type="KEGG" id="hxa:Halxa_0825"/>
<evidence type="ECO:0000313" key="2">
    <source>
        <dbReference type="EMBL" id="AEH35464.1"/>
    </source>
</evidence>
<dbReference type="HOGENOM" id="CLU_093036_0_0_2"/>
<dbReference type="OrthoDB" id="170746at2157"/>
<organism evidence="2 3">
    <name type="scientific">Halopiger xanaduensis (strain DSM 18323 / JCM 14033 / SH-6)</name>
    <dbReference type="NCBI Taxonomy" id="797210"/>
    <lineage>
        <taxon>Archaea</taxon>
        <taxon>Methanobacteriati</taxon>
        <taxon>Methanobacteriota</taxon>
        <taxon>Stenosarchaea group</taxon>
        <taxon>Halobacteria</taxon>
        <taxon>Halobacteriales</taxon>
        <taxon>Natrialbaceae</taxon>
        <taxon>Halopiger</taxon>
    </lineage>
</organism>
<dbReference type="STRING" id="797210.Halxa_0825"/>
<keyword evidence="3" id="KW-1185">Reference proteome</keyword>
<name>F8D729_HALXS</name>
<dbReference type="RefSeq" id="WP_013878364.1">
    <property type="nucleotide sequence ID" value="NC_015666.1"/>
</dbReference>